<evidence type="ECO:0000256" key="3">
    <source>
        <dbReference type="ARBA" id="ARBA00023082"/>
    </source>
</evidence>
<dbReference type="InterPro" id="IPR013249">
    <property type="entry name" value="RNA_pol_sigma70_r4_t2"/>
</dbReference>
<dbReference type="InterPro" id="IPR013324">
    <property type="entry name" value="RNA_pol_sigma_r3/r4-like"/>
</dbReference>
<dbReference type="Proteomes" id="UP001501411">
    <property type="component" value="Unassembled WGS sequence"/>
</dbReference>
<keyword evidence="4" id="KW-0804">Transcription</keyword>
<keyword evidence="8" id="KW-1185">Reference proteome</keyword>
<dbReference type="SUPFAM" id="SSF88946">
    <property type="entry name" value="Sigma2 domain of RNA polymerase sigma factors"/>
    <property type="match status" value="1"/>
</dbReference>
<dbReference type="InterPro" id="IPR036388">
    <property type="entry name" value="WH-like_DNA-bd_sf"/>
</dbReference>
<dbReference type="InterPro" id="IPR007627">
    <property type="entry name" value="RNA_pol_sigma70_r2"/>
</dbReference>
<proteinExistence type="inferred from homology"/>
<evidence type="ECO:0000256" key="1">
    <source>
        <dbReference type="ARBA" id="ARBA00010641"/>
    </source>
</evidence>
<feature type="domain" description="RNA polymerase sigma-70 region 2" evidence="5">
    <location>
        <begin position="21"/>
        <end position="84"/>
    </location>
</feature>
<dbReference type="PANTHER" id="PTHR43133">
    <property type="entry name" value="RNA POLYMERASE ECF-TYPE SIGMA FACTO"/>
    <property type="match status" value="1"/>
</dbReference>
<gene>
    <name evidence="7" type="ORF">GCM10023231_34210</name>
</gene>
<dbReference type="InterPro" id="IPR014327">
    <property type="entry name" value="RNA_pol_sigma70_bacteroid"/>
</dbReference>
<comment type="similarity">
    <text evidence="1">Belongs to the sigma-70 factor family. ECF subfamily.</text>
</comment>
<feature type="domain" description="RNA polymerase sigma factor 70 region 4 type 2" evidence="6">
    <location>
        <begin position="119"/>
        <end position="170"/>
    </location>
</feature>
<dbReference type="InterPro" id="IPR039425">
    <property type="entry name" value="RNA_pol_sigma-70-like"/>
</dbReference>
<dbReference type="RefSeq" id="WP_345233600.1">
    <property type="nucleotide sequence ID" value="NZ_BAABIQ010000042.1"/>
</dbReference>
<organism evidence="7 8">
    <name type="scientific">Olivibacter ginsenosidimutans</name>
    <dbReference type="NCBI Taxonomy" id="1176537"/>
    <lineage>
        <taxon>Bacteria</taxon>
        <taxon>Pseudomonadati</taxon>
        <taxon>Bacteroidota</taxon>
        <taxon>Sphingobacteriia</taxon>
        <taxon>Sphingobacteriales</taxon>
        <taxon>Sphingobacteriaceae</taxon>
        <taxon>Olivibacter</taxon>
    </lineage>
</organism>
<comment type="caution">
    <text evidence="7">The sequence shown here is derived from an EMBL/GenBank/DDBJ whole genome shotgun (WGS) entry which is preliminary data.</text>
</comment>
<evidence type="ECO:0000313" key="8">
    <source>
        <dbReference type="Proteomes" id="UP001501411"/>
    </source>
</evidence>
<dbReference type="InterPro" id="IPR014284">
    <property type="entry name" value="RNA_pol_sigma-70_dom"/>
</dbReference>
<protein>
    <submittedName>
        <fullName evidence="7">RNA polymerase sigma-70 factor</fullName>
    </submittedName>
</protein>
<evidence type="ECO:0000256" key="4">
    <source>
        <dbReference type="ARBA" id="ARBA00023163"/>
    </source>
</evidence>
<reference evidence="8" key="1">
    <citation type="journal article" date="2019" name="Int. J. Syst. Evol. Microbiol.">
        <title>The Global Catalogue of Microorganisms (GCM) 10K type strain sequencing project: providing services to taxonomists for standard genome sequencing and annotation.</title>
        <authorList>
            <consortium name="The Broad Institute Genomics Platform"/>
            <consortium name="The Broad Institute Genome Sequencing Center for Infectious Disease"/>
            <person name="Wu L."/>
            <person name="Ma J."/>
        </authorList>
    </citation>
    <scope>NUCLEOTIDE SEQUENCE [LARGE SCALE GENOMIC DNA]</scope>
    <source>
        <strain evidence="8">JCM 18200</strain>
    </source>
</reference>
<dbReference type="NCBIfam" id="TIGR02937">
    <property type="entry name" value="sigma70-ECF"/>
    <property type="match status" value="1"/>
</dbReference>
<evidence type="ECO:0000256" key="2">
    <source>
        <dbReference type="ARBA" id="ARBA00023015"/>
    </source>
</evidence>
<accession>A0ABP9BYJ1</accession>
<dbReference type="EMBL" id="BAABIQ010000042">
    <property type="protein sequence ID" value="GAA4802405.1"/>
    <property type="molecule type" value="Genomic_DNA"/>
</dbReference>
<keyword evidence="2" id="KW-0805">Transcription regulation</keyword>
<dbReference type="InterPro" id="IPR013325">
    <property type="entry name" value="RNA_pol_sigma_r2"/>
</dbReference>
<keyword evidence="3" id="KW-0731">Sigma factor</keyword>
<sequence>MDTFDGNKIIDNEADRTFYDLYRNYFDPVCQFITRYVYVDDVARDLAQDVFIKIWYQRDQLLEIRYLKTYIFTIAKNHTLNHLRVMSRSRDLLKQLVVHHGEHRSVVEDDLQFEEYQTMVYRVLESIPERSRIIFSLCREEGKTYAEVASLMGVSKSAIKNHMVNTLKMLKNKLESNFGVSFSLLFFYFFK</sequence>
<evidence type="ECO:0000259" key="6">
    <source>
        <dbReference type="Pfam" id="PF08281"/>
    </source>
</evidence>
<dbReference type="Pfam" id="PF08281">
    <property type="entry name" value="Sigma70_r4_2"/>
    <property type="match status" value="1"/>
</dbReference>
<evidence type="ECO:0000313" key="7">
    <source>
        <dbReference type="EMBL" id="GAA4802405.1"/>
    </source>
</evidence>
<name>A0ABP9BYJ1_9SPHI</name>
<dbReference type="NCBIfam" id="TIGR02985">
    <property type="entry name" value="Sig70_bacteroi1"/>
    <property type="match status" value="1"/>
</dbReference>
<evidence type="ECO:0000259" key="5">
    <source>
        <dbReference type="Pfam" id="PF04542"/>
    </source>
</evidence>
<dbReference type="Gene3D" id="1.10.10.10">
    <property type="entry name" value="Winged helix-like DNA-binding domain superfamily/Winged helix DNA-binding domain"/>
    <property type="match status" value="1"/>
</dbReference>
<dbReference type="PANTHER" id="PTHR43133:SF46">
    <property type="entry name" value="RNA POLYMERASE SIGMA-70 FACTOR ECF SUBFAMILY"/>
    <property type="match status" value="1"/>
</dbReference>
<dbReference type="Pfam" id="PF04542">
    <property type="entry name" value="Sigma70_r2"/>
    <property type="match status" value="1"/>
</dbReference>
<dbReference type="SUPFAM" id="SSF88659">
    <property type="entry name" value="Sigma3 and sigma4 domains of RNA polymerase sigma factors"/>
    <property type="match status" value="1"/>
</dbReference>
<dbReference type="Gene3D" id="1.10.1740.10">
    <property type="match status" value="1"/>
</dbReference>